<dbReference type="Proteomes" id="UP001230220">
    <property type="component" value="Unassembled WGS sequence"/>
</dbReference>
<reference evidence="1 2" key="1">
    <citation type="submission" date="2023-07" db="EMBL/GenBank/DDBJ databases">
        <title>Genomic Encyclopedia of Type Strains, Phase IV (KMG-IV): sequencing the most valuable type-strain genomes for metagenomic binning, comparative biology and taxonomic classification.</title>
        <authorList>
            <person name="Goeker M."/>
        </authorList>
    </citation>
    <scope>NUCLEOTIDE SEQUENCE [LARGE SCALE GENOMIC DNA]</scope>
    <source>
        <strain evidence="1 2">DSM 16784</strain>
    </source>
</reference>
<protein>
    <submittedName>
        <fullName evidence="1">Aldose 1-epimerase</fullName>
        <ecNumber evidence="1">5.1.3.3</ecNumber>
    </submittedName>
</protein>
<dbReference type="InterPro" id="IPR011013">
    <property type="entry name" value="Gal_mutarotase_sf_dom"/>
</dbReference>
<dbReference type="InterPro" id="IPR008183">
    <property type="entry name" value="Aldose_1/G6P_1-epimerase"/>
</dbReference>
<evidence type="ECO:0000313" key="1">
    <source>
        <dbReference type="EMBL" id="MDQ0361713.1"/>
    </source>
</evidence>
<evidence type="ECO:0000313" key="2">
    <source>
        <dbReference type="Proteomes" id="UP001230220"/>
    </source>
</evidence>
<dbReference type="SUPFAM" id="SSF74650">
    <property type="entry name" value="Galactose mutarotase-like"/>
    <property type="match status" value="1"/>
</dbReference>
<organism evidence="1 2">
    <name type="scientific">Breznakia pachnodae</name>
    <dbReference type="NCBI Taxonomy" id="265178"/>
    <lineage>
        <taxon>Bacteria</taxon>
        <taxon>Bacillati</taxon>
        <taxon>Bacillota</taxon>
        <taxon>Erysipelotrichia</taxon>
        <taxon>Erysipelotrichales</taxon>
        <taxon>Erysipelotrichaceae</taxon>
        <taxon>Breznakia</taxon>
    </lineage>
</organism>
<dbReference type="PANTHER" id="PTHR10091:SF0">
    <property type="entry name" value="GALACTOSE MUTAROTASE"/>
    <property type="match status" value="1"/>
</dbReference>
<dbReference type="Pfam" id="PF01263">
    <property type="entry name" value="Aldose_epim"/>
    <property type="match status" value="1"/>
</dbReference>
<dbReference type="Gene3D" id="2.70.98.10">
    <property type="match status" value="1"/>
</dbReference>
<dbReference type="GO" id="GO:0004034">
    <property type="term" value="F:aldose 1-epimerase activity"/>
    <property type="evidence" value="ECO:0007669"/>
    <property type="project" value="UniProtKB-EC"/>
</dbReference>
<gene>
    <name evidence="1" type="ORF">J2S15_002463</name>
</gene>
<sequence>MKSEELYNYQGNPVYEYTMRNDELEIRALNYGASVTMIQAKNKNGVKENVVVAYDDIESYFTQPGPYLNAMVGPTAGRIAYGKYMLDGKEHTLSLNSPPNHLHGGATGISKQFFHAEELKDGDKQILRFTLDVDHSKDGYSGTYTYQIDYILEGNTFTIKSLCAPQNKGIANLTSHMYFNLSGDLKDSINGHELKIPSSKKTKVDKDNYPGAIVDIDKNSAFDFLNYKTILQNFAKGDEEFEITRGYDTAFLLNEGNTITLHDKESGRLMNVTTDQKSVVVYSANYFDSQLIINENKKGYPFCSIALETQDIPNGINIVGDEGRVFDTQHPYKQITTYEFSIK</sequence>
<keyword evidence="2" id="KW-1185">Reference proteome</keyword>
<dbReference type="PANTHER" id="PTHR10091">
    <property type="entry name" value="ALDOSE-1-EPIMERASE"/>
    <property type="match status" value="1"/>
</dbReference>
<dbReference type="EMBL" id="JAUSUR010000004">
    <property type="protein sequence ID" value="MDQ0361713.1"/>
    <property type="molecule type" value="Genomic_DNA"/>
</dbReference>
<dbReference type="EC" id="5.1.3.3" evidence="1"/>
<accession>A0ABU0E482</accession>
<proteinExistence type="predicted"/>
<keyword evidence="1" id="KW-0413">Isomerase</keyword>
<comment type="caution">
    <text evidence="1">The sequence shown here is derived from an EMBL/GenBank/DDBJ whole genome shotgun (WGS) entry which is preliminary data.</text>
</comment>
<name>A0ABU0E482_9FIRM</name>
<dbReference type="RefSeq" id="WP_307408675.1">
    <property type="nucleotide sequence ID" value="NZ_JAUSUR010000004.1"/>
</dbReference>
<dbReference type="InterPro" id="IPR014718">
    <property type="entry name" value="GH-type_carb-bd"/>
</dbReference>